<dbReference type="GO" id="GO:0031505">
    <property type="term" value="P:fungal-type cell wall organization"/>
    <property type="evidence" value="ECO:0007669"/>
    <property type="project" value="TreeGrafter"/>
</dbReference>
<evidence type="ECO:0000313" key="8">
    <source>
        <dbReference type="EMBL" id="KAK4104530.1"/>
    </source>
</evidence>
<dbReference type="Proteomes" id="UP001305647">
    <property type="component" value="Unassembled WGS sequence"/>
</dbReference>
<dbReference type="EMBL" id="MU863626">
    <property type="protein sequence ID" value="KAK4104530.1"/>
    <property type="molecule type" value="Genomic_DNA"/>
</dbReference>
<reference evidence="8" key="2">
    <citation type="submission" date="2023-05" db="EMBL/GenBank/DDBJ databases">
        <authorList>
            <consortium name="Lawrence Berkeley National Laboratory"/>
            <person name="Steindorff A."/>
            <person name="Hensen N."/>
            <person name="Bonometti L."/>
            <person name="Westerberg I."/>
            <person name="Brannstrom I.O."/>
            <person name="Guillou S."/>
            <person name="Cros-Aarteil S."/>
            <person name="Calhoun S."/>
            <person name="Haridas S."/>
            <person name="Kuo A."/>
            <person name="Mondo S."/>
            <person name="Pangilinan J."/>
            <person name="Riley R."/>
            <person name="Labutti K."/>
            <person name="Andreopoulos B."/>
            <person name="Lipzen A."/>
            <person name="Chen C."/>
            <person name="Yanf M."/>
            <person name="Daum C."/>
            <person name="Ng V."/>
            <person name="Clum A."/>
            <person name="Ohm R."/>
            <person name="Martin F."/>
            <person name="Silar P."/>
            <person name="Natvig D."/>
            <person name="Lalanne C."/>
            <person name="Gautier V."/>
            <person name="Ament-Velasquez S.L."/>
            <person name="Kruys A."/>
            <person name="Hutchinson M.I."/>
            <person name="Powell A.J."/>
            <person name="Barry K."/>
            <person name="Miller A.N."/>
            <person name="Grigoriev I.V."/>
            <person name="Debuchy R."/>
            <person name="Gladieux P."/>
            <person name="Thoren M.H."/>
            <person name="Johannesson H."/>
        </authorList>
    </citation>
    <scope>NUCLEOTIDE SEQUENCE</scope>
    <source>
        <strain evidence="8">CBS 757.83</strain>
    </source>
</reference>
<name>A0AAN6T471_9PEZI</name>
<evidence type="ECO:0000256" key="6">
    <source>
        <dbReference type="SAM" id="MobiDB-lite"/>
    </source>
</evidence>
<comment type="subcellular location">
    <subcellularLocation>
        <location evidence="1">Secreted</location>
        <location evidence="1">Cell wall</location>
    </subcellularLocation>
</comment>
<proteinExistence type="predicted"/>
<keyword evidence="4 7" id="KW-0732">Signal</keyword>
<protein>
    <submittedName>
        <fullName evidence="8">Uncharacterized protein</fullName>
    </submittedName>
</protein>
<evidence type="ECO:0000256" key="7">
    <source>
        <dbReference type="SAM" id="SignalP"/>
    </source>
</evidence>
<organism evidence="8 9">
    <name type="scientific">Parathielavia hyrcaniae</name>
    <dbReference type="NCBI Taxonomy" id="113614"/>
    <lineage>
        <taxon>Eukaryota</taxon>
        <taxon>Fungi</taxon>
        <taxon>Dikarya</taxon>
        <taxon>Ascomycota</taxon>
        <taxon>Pezizomycotina</taxon>
        <taxon>Sordariomycetes</taxon>
        <taxon>Sordariomycetidae</taxon>
        <taxon>Sordariales</taxon>
        <taxon>Chaetomiaceae</taxon>
        <taxon>Parathielavia</taxon>
    </lineage>
</organism>
<evidence type="ECO:0000256" key="5">
    <source>
        <dbReference type="ARBA" id="ARBA00023180"/>
    </source>
</evidence>
<keyword evidence="3" id="KW-0964">Secreted</keyword>
<dbReference type="GO" id="GO:0005886">
    <property type="term" value="C:plasma membrane"/>
    <property type="evidence" value="ECO:0007669"/>
    <property type="project" value="TreeGrafter"/>
</dbReference>
<evidence type="ECO:0000256" key="2">
    <source>
        <dbReference type="ARBA" id="ARBA00022512"/>
    </source>
</evidence>
<feature type="signal peptide" evidence="7">
    <location>
        <begin position="1"/>
        <end position="18"/>
    </location>
</feature>
<dbReference type="AlphaFoldDB" id="A0AAN6T471"/>
<comment type="caution">
    <text evidence="8">The sequence shown here is derived from an EMBL/GenBank/DDBJ whole genome shotgun (WGS) entry which is preliminary data.</text>
</comment>
<dbReference type="InterPro" id="IPR036941">
    <property type="entry name" value="Rcpt_L-dom_sf"/>
</dbReference>
<keyword evidence="5" id="KW-0325">Glycoprotein</keyword>
<dbReference type="InterPro" id="IPR051648">
    <property type="entry name" value="CWI-Assembly_Regulator"/>
</dbReference>
<dbReference type="SUPFAM" id="SSF52058">
    <property type="entry name" value="L domain-like"/>
    <property type="match status" value="3"/>
</dbReference>
<evidence type="ECO:0000313" key="9">
    <source>
        <dbReference type="Proteomes" id="UP001305647"/>
    </source>
</evidence>
<reference evidence="8" key="1">
    <citation type="journal article" date="2023" name="Mol. Phylogenet. Evol.">
        <title>Genome-scale phylogeny and comparative genomics of the fungal order Sordariales.</title>
        <authorList>
            <person name="Hensen N."/>
            <person name="Bonometti L."/>
            <person name="Westerberg I."/>
            <person name="Brannstrom I.O."/>
            <person name="Guillou S."/>
            <person name="Cros-Aarteil S."/>
            <person name="Calhoun S."/>
            <person name="Haridas S."/>
            <person name="Kuo A."/>
            <person name="Mondo S."/>
            <person name="Pangilinan J."/>
            <person name="Riley R."/>
            <person name="LaButti K."/>
            <person name="Andreopoulos B."/>
            <person name="Lipzen A."/>
            <person name="Chen C."/>
            <person name="Yan M."/>
            <person name="Daum C."/>
            <person name="Ng V."/>
            <person name="Clum A."/>
            <person name="Steindorff A."/>
            <person name="Ohm R.A."/>
            <person name="Martin F."/>
            <person name="Silar P."/>
            <person name="Natvig D.O."/>
            <person name="Lalanne C."/>
            <person name="Gautier V."/>
            <person name="Ament-Velasquez S.L."/>
            <person name="Kruys A."/>
            <person name="Hutchinson M.I."/>
            <person name="Powell A.J."/>
            <person name="Barry K."/>
            <person name="Miller A.N."/>
            <person name="Grigoriev I.V."/>
            <person name="Debuchy R."/>
            <person name="Gladieux P."/>
            <person name="Hiltunen Thoren M."/>
            <person name="Johannesson H."/>
        </authorList>
    </citation>
    <scope>NUCLEOTIDE SEQUENCE</scope>
    <source>
        <strain evidence="8">CBS 757.83</strain>
    </source>
</reference>
<dbReference type="PANTHER" id="PTHR31018:SF3">
    <property type="entry name" value="RECEPTOR PROTEIN-TYROSINE KINASE"/>
    <property type="match status" value="1"/>
</dbReference>
<evidence type="ECO:0000256" key="1">
    <source>
        <dbReference type="ARBA" id="ARBA00004191"/>
    </source>
</evidence>
<feature type="chain" id="PRO_5042853612" evidence="7">
    <location>
        <begin position="19"/>
        <end position="403"/>
    </location>
</feature>
<dbReference type="GO" id="GO:0009277">
    <property type="term" value="C:fungal-type cell wall"/>
    <property type="evidence" value="ECO:0007669"/>
    <property type="project" value="TreeGrafter"/>
</dbReference>
<dbReference type="Pfam" id="PF12454">
    <property type="entry name" value="Ecm33"/>
    <property type="match status" value="1"/>
</dbReference>
<sequence>MFVKHLLPAVVAIGSVAAQTTCTVSSTSTVNSQADATKLANCDVVKGSILIGTNTGARIDISGPREITGDLEVLNNGVLETFTSDDLEKIGGAFTMRNVTLLTALDFEKLTSVRTLSWQSLNRVATLTLGPISQAEEVTISDTFLDTLDGIDLESVRKLDINNNMRLQTFTTQLKDLSDNLNIQANGIGLNVSFPNLVWIANMTIANVTDFSVPSLEVVNGSARFDSNYFESFSAPNLTHTESGDISFVGNGELKNMTFPKLTSIGGGLLIANNTGLDTVDFFPELETIGGAVKLRGNFTEVDFPALEDVKGAFDVSSTADISSSCDNLLQKAPQNQGGDGRIQGTFTCTALNENANEDTDSDPNGDGNVDGSGGDGGSGAAGVTFNAALFGLVGIAALASAL</sequence>
<gene>
    <name evidence="8" type="ORF">N658DRAFT_418805</name>
</gene>
<keyword evidence="2" id="KW-0134">Cell wall</keyword>
<keyword evidence="9" id="KW-1185">Reference proteome</keyword>
<dbReference type="Gene3D" id="3.80.20.20">
    <property type="entry name" value="Receptor L-domain"/>
    <property type="match status" value="2"/>
</dbReference>
<dbReference type="GO" id="GO:0009986">
    <property type="term" value="C:cell surface"/>
    <property type="evidence" value="ECO:0007669"/>
    <property type="project" value="TreeGrafter"/>
</dbReference>
<accession>A0AAN6T471</accession>
<feature type="region of interest" description="Disordered" evidence="6">
    <location>
        <begin position="354"/>
        <end position="376"/>
    </location>
</feature>
<evidence type="ECO:0000256" key="4">
    <source>
        <dbReference type="ARBA" id="ARBA00022729"/>
    </source>
</evidence>
<dbReference type="PANTHER" id="PTHR31018">
    <property type="entry name" value="SPORULATION-SPECIFIC PROTEIN-RELATED"/>
    <property type="match status" value="1"/>
</dbReference>
<evidence type="ECO:0000256" key="3">
    <source>
        <dbReference type="ARBA" id="ARBA00022525"/>
    </source>
</evidence>